<feature type="region of interest" description="Disordered" evidence="1">
    <location>
        <begin position="161"/>
        <end position="195"/>
    </location>
</feature>
<comment type="caution">
    <text evidence="2">The sequence shown here is derived from an EMBL/GenBank/DDBJ whole genome shotgun (WGS) entry which is preliminary data.</text>
</comment>
<organism evidence="2 3">
    <name type="scientific">Besnoitia besnoiti</name>
    <name type="common">Apicomplexan protozoan</name>
    <dbReference type="NCBI Taxonomy" id="94643"/>
    <lineage>
        <taxon>Eukaryota</taxon>
        <taxon>Sar</taxon>
        <taxon>Alveolata</taxon>
        <taxon>Apicomplexa</taxon>
        <taxon>Conoidasida</taxon>
        <taxon>Coccidia</taxon>
        <taxon>Eucoccidiorida</taxon>
        <taxon>Eimeriorina</taxon>
        <taxon>Sarcocystidae</taxon>
        <taxon>Besnoitia</taxon>
    </lineage>
</organism>
<feature type="region of interest" description="Disordered" evidence="1">
    <location>
        <begin position="283"/>
        <end position="309"/>
    </location>
</feature>
<keyword evidence="3" id="KW-1185">Reference proteome</keyword>
<reference evidence="2 3" key="1">
    <citation type="submission" date="2017-09" db="EMBL/GenBank/DDBJ databases">
        <title>Genome sequencing of Besnoitia besnoiti strain Bb-Ger1.</title>
        <authorList>
            <person name="Schares G."/>
            <person name="Venepally P."/>
            <person name="Lorenzi H.A."/>
        </authorList>
    </citation>
    <scope>NUCLEOTIDE SEQUENCE [LARGE SCALE GENOMIC DNA]</scope>
    <source>
        <strain evidence="2 3">Bb-Ger1</strain>
    </source>
</reference>
<dbReference type="VEuPathDB" id="ToxoDB:BESB_064940"/>
<proteinExistence type="predicted"/>
<feature type="compositionally biased region" description="Low complexity" evidence="1">
    <location>
        <begin position="79"/>
        <end position="97"/>
    </location>
</feature>
<dbReference type="GeneID" id="40311422"/>
<sequence length="309" mass="32878">MLAFVAVYIHRTQLLALVDTGSEATLISPFLAELLNLPINWAFTGEASHHTSSRSGCLSTSPEATLWPPSSSIAAQSGRQQVRVSLSPQSSRSSSLVHGSCSRHHKDEETPQNCGSRIIGRVENLCVTFPVVPVELEAKQTEAADKASKRLLRGSRCDLGAGRQDRSASCGAAPGESKRRAADEHANEEDGQERRASAKSCLLPVVCDAVVLASQSADQRPGLSPSSPFSFVLGLDALLALGAVVDFPRRRLLLGDGQFAAPLFVGPPSAFGAFLREGRRAFGGDPVAPARTCSDEKEDGRIPPTRQLE</sequence>
<evidence type="ECO:0000313" key="3">
    <source>
        <dbReference type="Proteomes" id="UP000224006"/>
    </source>
</evidence>
<dbReference type="AlphaFoldDB" id="A0A2A9MFN6"/>
<evidence type="ECO:0000313" key="2">
    <source>
        <dbReference type="EMBL" id="PFH34463.1"/>
    </source>
</evidence>
<feature type="region of interest" description="Disordered" evidence="1">
    <location>
        <begin position="78"/>
        <end position="114"/>
    </location>
</feature>
<gene>
    <name evidence="2" type="ORF">BESB_064940</name>
</gene>
<dbReference type="EMBL" id="NWUJ01000006">
    <property type="protein sequence ID" value="PFH34463.1"/>
    <property type="molecule type" value="Genomic_DNA"/>
</dbReference>
<name>A0A2A9MFN6_BESBE</name>
<evidence type="ECO:0000256" key="1">
    <source>
        <dbReference type="SAM" id="MobiDB-lite"/>
    </source>
</evidence>
<accession>A0A2A9MFN6</accession>
<protein>
    <submittedName>
        <fullName evidence="2">Uncharacterized protein</fullName>
    </submittedName>
</protein>
<dbReference type="KEGG" id="bbes:BESB_064940"/>
<dbReference type="OrthoDB" id="333229at2759"/>
<dbReference type="RefSeq" id="XP_029218472.1">
    <property type="nucleotide sequence ID" value="XM_029364889.1"/>
</dbReference>
<dbReference type="Proteomes" id="UP000224006">
    <property type="component" value="Chromosome VI"/>
</dbReference>
<feature type="compositionally biased region" description="Basic and acidic residues" evidence="1">
    <location>
        <begin position="176"/>
        <end position="185"/>
    </location>
</feature>